<sequence length="55" mass="6440">MHNEQYKGSSPHKKTPAVERERQRVHDGGRERESARRRQRGPAVMEEPAMVSGRW</sequence>
<keyword evidence="4" id="KW-1185">Reference proteome</keyword>
<protein>
    <submittedName>
        <fullName evidence="3">Uncharacterized protein</fullName>
    </submittedName>
</protein>
<reference evidence="2" key="3">
    <citation type="submission" date="2020-06" db="EMBL/GenBank/DDBJ databases">
        <title>Helianthus annuus Genome sequencing and assembly Release 2.</title>
        <authorList>
            <person name="Gouzy J."/>
            <person name="Langlade N."/>
            <person name="Munos S."/>
        </authorList>
    </citation>
    <scope>NUCLEOTIDE SEQUENCE</scope>
    <source>
        <tissue evidence="2">Leaves</tissue>
    </source>
</reference>
<name>A0A251SWA8_HELAN</name>
<dbReference type="Proteomes" id="UP000215914">
    <property type="component" value="Chromosome 13"/>
</dbReference>
<dbReference type="EMBL" id="MNCJ02000328">
    <property type="protein sequence ID" value="KAF5773761.1"/>
    <property type="molecule type" value="Genomic_DNA"/>
</dbReference>
<feature type="region of interest" description="Disordered" evidence="1">
    <location>
        <begin position="1"/>
        <end position="55"/>
    </location>
</feature>
<dbReference type="Gramene" id="mRNA:HanXRQr2_Chr13g0592291">
    <property type="protein sequence ID" value="CDS:HanXRQr2_Chr13g0592291.1"/>
    <property type="gene ID" value="HanXRQr2_Chr13g0592291"/>
</dbReference>
<organism evidence="3 4">
    <name type="scientific">Helianthus annuus</name>
    <name type="common">Common sunflower</name>
    <dbReference type="NCBI Taxonomy" id="4232"/>
    <lineage>
        <taxon>Eukaryota</taxon>
        <taxon>Viridiplantae</taxon>
        <taxon>Streptophyta</taxon>
        <taxon>Embryophyta</taxon>
        <taxon>Tracheophyta</taxon>
        <taxon>Spermatophyta</taxon>
        <taxon>Magnoliopsida</taxon>
        <taxon>eudicotyledons</taxon>
        <taxon>Gunneridae</taxon>
        <taxon>Pentapetalae</taxon>
        <taxon>asterids</taxon>
        <taxon>campanulids</taxon>
        <taxon>Asterales</taxon>
        <taxon>Asteraceae</taxon>
        <taxon>Asteroideae</taxon>
        <taxon>Heliantheae alliance</taxon>
        <taxon>Heliantheae</taxon>
        <taxon>Helianthus</taxon>
    </lineage>
</organism>
<dbReference type="AlphaFoldDB" id="A0A251SWA8"/>
<evidence type="ECO:0000313" key="2">
    <source>
        <dbReference type="EMBL" id="KAF5773761.1"/>
    </source>
</evidence>
<reference evidence="2 4" key="1">
    <citation type="journal article" date="2017" name="Nature">
        <title>The sunflower genome provides insights into oil metabolism, flowering and Asterid evolution.</title>
        <authorList>
            <person name="Badouin H."/>
            <person name="Gouzy J."/>
            <person name="Grassa C.J."/>
            <person name="Murat F."/>
            <person name="Staton S.E."/>
            <person name="Cottret L."/>
            <person name="Lelandais-Briere C."/>
            <person name="Owens G.L."/>
            <person name="Carrere S."/>
            <person name="Mayjonade B."/>
            <person name="Legrand L."/>
            <person name="Gill N."/>
            <person name="Kane N.C."/>
            <person name="Bowers J.E."/>
            <person name="Hubner S."/>
            <person name="Bellec A."/>
            <person name="Berard A."/>
            <person name="Berges H."/>
            <person name="Blanchet N."/>
            <person name="Boniface M.C."/>
            <person name="Brunel D."/>
            <person name="Catrice O."/>
            <person name="Chaidir N."/>
            <person name="Claudel C."/>
            <person name="Donnadieu C."/>
            <person name="Faraut T."/>
            <person name="Fievet G."/>
            <person name="Helmstetter N."/>
            <person name="King M."/>
            <person name="Knapp S.J."/>
            <person name="Lai Z."/>
            <person name="Le Paslier M.C."/>
            <person name="Lippi Y."/>
            <person name="Lorenzon L."/>
            <person name="Mandel J.R."/>
            <person name="Marage G."/>
            <person name="Marchand G."/>
            <person name="Marquand E."/>
            <person name="Bret-Mestries E."/>
            <person name="Morien E."/>
            <person name="Nambeesan S."/>
            <person name="Nguyen T."/>
            <person name="Pegot-Espagnet P."/>
            <person name="Pouilly N."/>
            <person name="Raftis F."/>
            <person name="Sallet E."/>
            <person name="Schiex T."/>
            <person name="Thomas J."/>
            <person name="Vandecasteele C."/>
            <person name="Vares D."/>
            <person name="Vear F."/>
            <person name="Vautrin S."/>
            <person name="Crespi M."/>
            <person name="Mangin B."/>
            <person name="Burke J.M."/>
            <person name="Salse J."/>
            <person name="Munos S."/>
            <person name="Vincourt P."/>
            <person name="Rieseberg L.H."/>
            <person name="Langlade N.B."/>
        </authorList>
    </citation>
    <scope>NUCLEOTIDE SEQUENCE [LARGE SCALE GENOMIC DNA]</scope>
    <source>
        <strain evidence="4">cv. SF193</strain>
        <tissue evidence="2">Leaves</tissue>
    </source>
</reference>
<dbReference type="InParanoid" id="A0A251SWA8"/>
<proteinExistence type="predicted"/>
<accession>A0A251SWA8</accession>
<evidence type="ECO:0000313" key="3">
    <source>
        <dbReference type="EMBL" id="OTG01851.1"/>
    </source>
</evidence>
<gene>
    <name evidence="3" type="ORF">HannXRQ_Chr13g0406541</name>
    <name evidence="2" type="ORF">HanXRQr2_Chr13g0592291</name>
</gene>
<evidence type="ECO:0000313" key="4">
    <source>
        <dbReference type="Proteomes" id="UP000215914"/>
    </source>
</evidence>
<dbReference type="EMBL" id="CM007902">
    <property type="protein sequence ID" value="OTG01851.1"/>
    <property type="molecule type" value="Genomic_DNA"/>
</dbReference>
<reference evidence="3" key="2">
    <citation type="submission" date="2017-02" db="EMBL/GenBank/DDBJ databases">
        <title>Sunflower complete genome.</title>
        <authorList>
            <person name="Langlade N."/>
            <person name="Munos S."/>
        </authorList>
    </citation>
    <scope>NUCLEOTIDE SEQUENCE [LARGE SCALE GENOMIC DNA]</scope>
    <source>
        <tissue evidence="3">Leaves</tissue>
    </source>
</reference>
<evidence type="ECO:0000256" key="1">
    <source>
        <dbReference type="SAM" id="MobiDB-lite"/>
    </source>
</evidence>
<feature type="compositionally biased region" description="Basic and acidic residues" evidence="1">
    <location>
        <begin position="16"/>
        <end position="36"/>
    </location>
</feature>